<evidence type="ECO:0000313" key="3">
    <source>
        <dbReference type="Proteomes" id="UP000485058"/>
    </source>
</evidence>
<dbReference type="EMBL" id="BLLF01000841">
    <property type="protein sequence ID" value="GFH15365.1"/>
    <property type="molecule type" value="Genomic_DNA"/>
</dbReference>
<gene>
    <name evidence="2" type="ORF">HaLaN_11581</name>
</gene>
<protein>
    <submittedName>
        <fullName evidence="2">Uncharacterized protein</fullName>
    </submittedName>
</protein>
<organism evidence="2 3">
    <name type="scientific">Haematococcus lacustris</name>
    <name type="common">Green alga</name>
    <name type="synonym">Haematococcus pluvialis</name>
    <dbReference type="NCBI Taxonomy" id="44745"/>
    <lineage>
        <taxon>Eukaryota</taxon>
        <taxon>Viridiplantae</taxon>
        <taxon>Chlorophyta</taxon>
        <taxon>core chlorophytes</taxon>
        <taxon>Chlorophyceae</taxon>
        <taxon>CS clade</taxon>
        <taxon>Chlamydomonadales</taxon>
        <taxon>Haematococcaceae</taxon>
        <taxon>Haematococcus</taxon>
    </lineage>
</organism>
<evidence type="ECO:0000313" key="2">
    <source>
        <dbReference type="EMBL" id="GFH15365.1"/>
    </source>
</evidence>
<dbReference type="Proteomes" id="UP000485058">
    <property type="component" value="Unassembled WGS sequence"/>
</dbReference>
<name>A0A699Z1I2_HAELA</name>
<keyword evidence="3" id="KW-1185">Reference proteome</keyword>
<reference evidence="2 3" key="1">
    <citation type="submission" date="2020-02" db="EMBL/GenBank/DDBJ databases">
        <title>Draft genome sequence of Haematococcus lacustris strain NIES-144.</title>
        <authorList>
            <person name="Morimoto D."/>
            <person name="Nakagawa S."/>
            <person name="Yoshida T."/>
            <person name="Sawayama S."/>
        </authorList>
    </citation>
    <scope>NUCLEOTIDE SEQUENCE [LARGE SCALE GENOMIC DNA]</scope>
    <source>
        <strain evidence="2 3">NIES-144</strain>
    </source>
</reference>
<accession>A0A699Z1I2</accession>
<sequence length="68" mass="7322">MVNARVPGMETVKGVLGLIVKGRRGLQAATPTKPLLPSKAKGTRQCRFKRSHGKAKSQWDAGLESHAI</sequence>
<proteinExistence type="predicted"/>
<feature type="compositionally biased region" description="Basic residues" evidence="1">
    <location>
        <begin position="41"/>
        <end position="55"/>
    </location>
</feature>
<comment type="caution">
    <text evidence="2">The sequence shown here is derived from an EMBL/GenBank/DDBJ whole genome shotgun (WGS) entry which is preliminary data.</text>
</comment>
<evidence type="ECO:0000256" key="1">
    <source>
        <dbReference type="SAM" id="MobiDB-lite"/>
    </source>
</evidence>
<feature type="region of interest" description="Disordered" evidence="1">
    <location>
        <begin position="30"/>
        <end position="68"/>
    </location>
</feature>
<dbReference type="AlphaFoldDB" id="A0A699Z1I2"/>
<feature type="non-terminal residue" evidence="2">
    <location>
        <position position="1"/>
    </location>
</feature>